<dbReference type="EMBL" id="LHUG01000002">
    <property type="protein sequence ID" value="PAB01671.1"/>
    <property type="molecule type" value="Genomic_DNA"/>
</dbReference>
<feature type="coiled-coil region" evidence="2">
    <location>
        <begin position="59"/>
        <end position="88"/>
    </location>
</feature>
<dbReference type="RefSeq" id="WP_071864569.1">
    <property type="nucleotide sequence ID" value="NZ_JBHLVQ010000022.1"/>
</dbReference>
<evidence type="ECO:0000313" key="3">
    <source>
        <dbReference type="EMBL" id="OJG15414.1"/>
    </source>
</evidence>
<comment type="caution">
    <text evidence="3">The sequence shown here is derived from an EMBL/GenBank/DDBJ whole genome shotgun (WGS) entry which is preliminary data.</text>
</comment>
<reference evidence="4 6" key="2">
    <citation type="submission" date="2015-08" db="EMBL/GenBank/DDBJ databases">
        <title>Enterococcus genome sequence.</title>
        <authorList>
            <person name="Acedo J.Z."/>
            <person name="Vederas J.C."/>
        </authorList>
    </citation>
    <scope>NUCLEOTIDE SEQUENCE [LARGE SCALE GENOMIC DNA]</scope>
    <source>
        <strain evidence="4 6">49</strain>
    </source>
</reference>
<evidence type="ECO:0000313" key="6">
    <source>
        <dbReference type="Proteomes" id="UP000216797"/>
    </source>
</evidence>
<proteinExistence type="inferred from homology"/>
<accession>A0A1L8R6N2</accession>
<dbReference type="Proteomes" id="UP000182835">
    <property type="component" value="Unassembled WGS sequence"/>
</dbReference>
<dbReference type="SUPFAM" id="SSF158622">
    <property type="entry name" value="YheA/YmcA-like"/>
    <property type="match status" value="1"/>
</dbReference>
<evidence type="ECO:0000256" key="1">
    <source>
        <dbReference type="HAMAP-Rule" id="MF_01526"/>
    </source>
</evidence>
<gene>
    <name evidence="4" type="ORF">AKL21_01710</name>
    <name evidence="3" type="ORF">RU96_GL002227</name>
</gene>
<dbReference type="InterPro" id="IPR010368">
    <property type="entry name" value="Com_YlbF"/>
</dbReference>
<evidence type="ECO:0000256" key="2">
    <source>
        <dbReference type="SAM" id="Coils"/>
    </source>
</evidence>
<protein>
    <recommendedName>
        <fullName evidence="1">UPF0342 protein AKL21_01710</fullName>
    </recommendedName>
</protein>
<dbReference type="Gene3D" id="1.20.1500.10">
    <property type="entry name" value="YheA/YmcA-like"/>
    <property type="match status" value="1"/>
</dbReference>
<evidence type="ECO:0000313" key="4">
    <source>
        <dbReference type="EMBL" id="PAB01671.1"/>
    </source>
</evidence>
<name>A0A1L8R6N2_9ENTE</name>
<organism evidence="3 5">
    <name type="scientific">Enterococcus canintestini</name>
    <dbReference type="NCBI Taxonomy" id="317010"/>
    <lineage>
        <taxon>Bacteria</taxon>
        <taxon>Bacillati</taxon>
        <taxon>Bacillota</taxon>
        <taxon>Bacilli</taxon>
        <taxon>Lactobacillales</taxon>
        <taxon>Enterococcaceae</taxon>
        <taxon>Enterococcus</taxon>
    </lineage>
</organism>
<comment type="similarity">
    <text evidence="1">Belongs to the UPF0342 family.</text>
</comment>
<dbReference type="Pfam" id="PF06133">
    <property type="entry name" value="Com_YlbF"/>
    <property type="match status" value="1"/>
</dbReference>
<dbReference type="Proteomes" id="UP000216797">
    <property type="component" value="Unassembled WGS sequence"/>
</dbReference>
<sequence length="112" mass="13083">MANIYDTANQLEREIRESQQFGDLKASFERLKENQEAHALFQEFQQLQQGLHEKMMSGEEISEEDAKKAQELAERVQKEDLINELMQKEQAFSAVVNDLNRIIMGPVHELYN</sequence>
<dbReference type="AlphaFoldDB" id="A0A1L8R6N2"/>
<reference evidence="3 5" key="1">
    <citation type="submission" date="2014-12" db="EMBL/GenBank/DDBJ databases">
        <title>Draft genome sequences of 29 type strains of Enterococci.</title>
        <authorList>
            <person name="Zhong Z."/>
            <person name="Sun Z."/>
            <person name="Liu W."/>
            <person name="Zhang W."/>
            <person name="Zhang H."/>
        </authorList>
    </citation>
    <scope>NUCLEOTIDE SEQUENCE [LARGE SCALE GENOMIC DNA]</scope>
    <source>
        <strain evidence="3 5">DSM 21207</strain>
    </source>
</reference>
<keyword evidence="2" id="KW-0175">Coiled coil</keyword>
<evidence type="ECO:0000313" key="5">
    <source>
        <dbReference type="Proteomes" id="UP000182835"/>
    </source>
</evidence>
<dbReference type="STRING" id="317010.RU96_GL002227"/>
<dbReference type="OrthoDB" id="9811402at2"/>
<dbReference type="InterPro" id="IPR023378">
    <property type="entry name" value="YheA/YmcA-like_dom_sf"/>
</dbReference>
<dbReference type="HAMAP" id="MF_01526">
    <property type="entry name" value="UPF0342"/>
    <property type="match status" value="1"/>
</dbReference>
<dbReference type="EMBL" id="JXKG01000007">
    <property type="protein sequence ID" value="OJG15414.1"/>
    <property type="molecule type" value="Genomic_DNA"/>
</dbReference>
<keyword evidence="6" id="KW-1185">Reference proteome</keyword>